<reference evidence="4" key="2">
    <citation type="submission" date="2021-08" db="EMBL/GenBank/DDBJ databases">
        <authorList>
            <person name="Tani A."/>
            <person name="Ola A."/>
            <person name="Ogura Y."/>
            <person name="Katsura K."/>
            <person name="Hayashi T."/>
        </authorList>
    </citation>
    <scope>NUCLEOTIDE SEQUENCE</scope>
    <source>
        <strain evidence="4">DSM 23674</strain>
    </source>
</reference>
<dbReference type="RefSeq" id="WP_238232824.1">
    <property type="nucleotide sequence ID" value="NZ_BPRA01000027.1"/>
</dbReference>
<feature type="transmembrane region" description="Helical" evidence="1">
    <location>
        <begin position="273"/>
        <end position="292"/>
    </location>
</feature>
<gene>
    <name evidence="4" type="ORF">EKPJFOCH_4216</name>
</gene>
<feature type="transmembrane region" description="Helical" evidence="1">
    <location>
        <begin position="243"/>
        <end position="261"/>
    </location>
</feature>
<feature type="transmembrane region" description="Helical" evidence="1">
    <location>
        <begin position="141"/>
        <end position="158"/>
    </location>
</feature>
<dbReference type="EMBL" id="BPRA01000027">
    <property type="protein sequence ID" value="GJE57698.1"/>
    <property type="molecule type" value="Genomic_DNA"/>
</dbReference>
<evidence type="ECO:0000256" key="1">
    <source>
        <dbReference type="SAM" id="Phobius"/>
    </source>
</evidence>
<proteinExistence type="predicted"/>
<feature type="transmembrane region" description="Helical" evidence="1">
    <location>
        <begin position="31"/>
        <end position="51"/>
    </location>
</feature>
<keyword evidence="1" id="KW-0812">Transmembrane</keyword>
<feature type="transmembrane region" description="Helical" evidence="1">
    <location>
        <begin position="170"/>
        <end position="192"/>
    </location>
</feature>
<dbReference type="Proteomes" id="UP001055101">
    <property type="component" value="Unassembled WGS sequence"/>
</dbReference>
<organism evidence="4 5">
    <name type="scientific">Methylobacterium thuringiense</name>
    <dbReference type="NCBI Taxonomy" id="1003091"/>
    <lineage>
        <taxon>Bacteria</taxon>
        <taxon>Pseudomonadati</taxon>
        <taxon>Pseudomonadota</taxon>
        <taxon>Alphaproteobacteria</taxon>
        <taxon>Hyphomicrobiales</taxon>
        <taxon>Methylobacteriaceae</taxon>
        <taxon>Methylobacterium</taxon>
    </lineage>
</organism>
<evidence type="ECO:0000259" key="2">
    <source>
        <dbReference type="Pfam" id="PF01757"/>
    </source>
</evidence>
<comment type="caution">
    <text evidence="4">The sequence shown here is derived from an EMBL/GenBank/DDBJ whole genome shotgun (WGS) entry which is preliminary data.</text>
</comment>
<keyword evidence="1" id="KW-0472">Membrane</keyword>
<accession>A0ABQ4TUP5</accession>
<dbReference type="InterPro" id="IPR050879">
    <property type="entry name" value="Acyltransferase_3"/>
</dbReference>
<keyword evidence="5" id="KW-1185">Reference proteome</keyword>
<dbReference type="Pfam" id="PF19040">
    <property type="entry name" value="SGNH"/>
    <property type="match status" value="1"/>
</dbReference>
<dbReference type="PANTHER" id="PTHR23028:SF53">
    <property type="entry name" value="ACYL_TRANSF_3 DOMAIN-CONTAINING PROTEIN"/>
    <property type="match status" value="1"/>
</dbReference>
<evidence type="ECO:0000313" key="5">
    <source>
        <dbReference type="Proteomes" id="UP001055101"/>
    </source>
</evidence>
<dbReference type="PANTHER" id="PTHR23028">
    <property type="entry name" value="ACETYLTRANSFERASE"/>
    <property type="match status" value="1"/>
</dbReference>
<feature type="transmembrane region" description="Helical" evidence="1">
    <location>
        <begin position="7"/>
        <end position="25"/>
    </location>
</feature>
<feature type="transmembrane region" description="Helical" evidence="1">
    <location>
        <begin position="304"/>
        <end position="324"/>
    </location>
</feature>
<feature type="domain" description="Acyltransferase 3" evidence="2">
    <location>
        <begin position="6"/>
        <end position="322"/>
    </location>
</feature>
<evidence type="ECO:0008006" key="6">
    <source>
        <dbReference type="Google" id="ProtNLM"/>
    </source>
</evidence>
<reference evidence="4" key="1">
    <citation type="journal article" date="2021" name="Front. Microbiol.">
        <title>Comprehensive Comparative Genomics and Phenotyping of Methylobacterium Species.</title>
        <authorList>
            <person name="Alessa O."/>
            <person name="Ogura Y."/>
            <person name="Fujitani Y."/>
            <person name="Takami H."/>
            <person name="Hayashi T."/>
            <person name="Sahin N."/>
            <person name="Tani A."/>
        </authorList>
    </citation>
    <scope>NUCLEOTIDE SEQUENCE</scope>
    <source>
        <strain evidence="4">DSM 23674</strain>
    </source>
</reference>
<feature type="transmembrane region" description="Helical" evidence="1">
    <location>
        <begin position="72"/>
        <end position="91"/>
    </location>
</feature>
<keyword evidence="1" id="KW-1133">Transmembrane helix</keyword>
<evidence type="ECO:0000313" key="4">
    <source>
        <dbReference type="EMBL" id="GJE57698.1"/>
    </source>
</evidence>
<protein>
    <recommendedName>
        <fullName evidence="6">Acyltransferase</fullName>
    </recommendedName>
</protein>
<dbReference type="InterPro" id="IPR002656">
    <property type="entry name" value="Acyl_transf_3_dom"/>
</dbReference>
<evidence type="ECO:0000259" key="3">
    <source>
        <dbReference type="Pfam" id="PF19040"/>
    </source>
</evidence>
<dbReference type="Pfam" id="PF01757">
    <property type="entry name" value="Acyl_transf_3"/>
    <property type="match status" value="1"/>
</dbReference>
<dbReference type="InterPro" id="IPR043968">
    <property type="entry name" value="SGNH"/>
</dbReference>
<feature type="transmembrane region" description="Helical" evidence="1">
    <location>
        <begin position="344"/>
        <end position="362"/>
    </location>
</feature>
<sequence length="651" mass="72198">MTHRLDLNALRAIAVAGVVAFHLKINLLSGGFSGVDVFFVLSGFLMTKIIADGIEGRKFSFARFYAARVRRIVPGLLATCSAVLIFGYFWVDPIKYEEMARSAVYSLLFVSNINLWKQVGYFDIGANEKWFLHTWSLSVEWQFYLLYPPAMYLLYRVFRTRRRVGTSIKIAILLSFALSVVLAGVRPASAFFLLPTRAWEMLAGGAVALSPIDLPQRFKRPFGLIGLCLIGASFLIYDSLTPWPSFGCLLPVVGAVMVIAARDDGLPLYRNPAVIWTGLWSYGIYLAHWPVIVGVEYLALPWPAVTSFCLIAAIMAGCTLLAHLASAESIRRLWEAKIGTYGRVAFGAAFLLVGTSAAGIALTNGGEWRQPENLEVFRASRLAMGDWDYPSGTCNGLSFSEELRPCHVGARRGRRTLIIGDSFAQQLFSRAREISDNDPTRGFTFVTSAGCPPIVNINRTGVGFRCDTFIDKALKYAESSDFDHVMFVSMWYNYFKIESKNVCFIGKNGCAVARTSEEVLPLLGGALDAMQVRLRQIRAGGKSLTVVLPFPYSKVDVPSVLVKNTFLGRAAQGVNDIEIDVLFEDYDAIRAKLKGLADNVGATLLDPMEFLCVERHCPTLDGKGIPYYRDSSHLRSSTIRSDRFVFLDKFM</sequence>
<feature type="domain" description="SGNH" evidence="3">
    <location>
        <begin position="402"/>
        <end position="634"/>
    </location>
</feature>
<name>A0ABQ4TUP5_9HYPH</name>